<dbReference type="Pfam" id="PF06626">
    <property type="entry name" value="DUF1152"/>
    <property type="match status" value="1"/>
</dbReference>
<dbReference type="InParanoid" id="L0ACE1"/>
<dbReference type="Proteomes" id="UP000010469">
    <property type="component" value="Chromosome"/>
</dbReference>
<evidence type="ECO:0000313" key="2">
    <source>
        <dbReference type="Proteomes" id="UP000010469"/>
    </source>
</evidence>
<evidence type="ECO:0008006" key="3">
    <source>
        <dbReference type="Google" id="ProtNLM"/>
    </source>
</evidence>
<dbReference type="AlphaFoldDB" id="L0ACE1"/>
<reference evidence="2" key="1">
    <citation type="submission" date="2012-03" db="EMBL/GenBank/DDBJ databases">
        <title>Complete genome of Caldisphaera lagunensis DSM 15908.</title>
        <authorList>
            <person name="Lucas S."/>
            <person name="Copeland A."/>
            <person name="Lapidus A."/>
            <person name="Glavina del Rio T."/>
            <person name="Dalin E."/>
            <person name="Tice H."/>
            <person name="Bruce D."/>
            <person name="Goodwin L."/>
            <person name="Pitluck S."/>
            <person name="Peters L."/>
            <person name="Mikhailova N."/>
            <person name="Teshima H."/>
            <person name="Kyrpides N."/>
            <person name="Mavromatis K."/>
            <person name="Ivanova N."/>
            <person name="Brettin T."/>
            <person name="Detter J.C."/>
            <person name="Han C."/>
            <person name="Larimer F."/>
            <person name="Land M."/>
            <person name="Hauser L."/>
            <person name="Markowitz V."/>
            <person name="Cheng J.-F."/>
            <person name="Hugenholtz P."/>
            <person name="Woyke T."/>
            <person name="Wu D."/>
            <person name="Spring S."/>
            <person name="Schroeder M."/>
            <person name="Brambilla E."/>
            <person name="Klenk H.-P."/>
            <person name="Eisen J.A."/>
        </authorList>
    </citation>
    <scope>NUCLEOTIDE SEQUENCE [LARGE SCALE GENOMIC DNA]</scope>
    <source>
        <strain evidence="2">DSM 15908 / JCM 11604 / IC-154</strain>
    </source>
</reference>
<sequence length="371" mass="41085">MKIKKERLKNFKNKINMVYKMDEKIEGRTYKSLESAVKGKNVFVFGAGGGGDIVGAYYISNKVKRFGGNPLVGSVVWERFSVDPYPGPIPLEMMVNVDPIGFSSALVNSDSYALRYGMEIEPQITKFVKLIGEKAVFIDLTKGTEGVIRALYDISQNFDIDLIIGVDVGGDILALGCEENLWSPLADSISLSALYNINMDSLLAVYGPGGDGELETNTILKYISDIAKENGLIEILGMNMEEAEILDNLVKHVNTEASLIPLISFKGEYGNKMIRNNTRNVMLSPILSTSYILNVDIVYKRSELPKLVKNTGGIGQANQALNNHCIYTELDLENDLMKLRGESSNNPINLIELRDQGIRNLIKRNCNPIKC</sequence>
<dbReference type="InterPro" id="IPR010581">
    <property type="entry name" value="DUF1152"/>
</dbReference>
<organism evidence="1 2">
    <name type="scientific">Caldisphaera lagunensis (strain DSM 15908 / JCM 11604 / ANMR 0165 / IC-154)</name>
    <dbReference type="NCBI Taxonomy" id="1056495"/>
    <lineage>
        <taxon>Archaea</taxon>
        <taxon>Thermoproteota</taxon>
        <taxon>Thermoprotei</taxon>
        <taxon>Acidilobales</taxon>
        <taxon>Caldisphaeraceae</taxon>
        <taxon>Caldisphaera</taxon>
    </lineage>
</organism>
<gene>
    <name evidence="1" type="ordered locus">Calag_0987</name>
</gene>
<dbReference type="EMBL" id="CP003378">
    <property type="protein sequence ID" value="AFZ70710.1"/>
    <property type="molecule type" value="Genomic_DNA"/>
</dbReference>
<evidence type="ECO:0000313" key="1">
    <source>
        <dbReference type="EMBL" id="AFZ70710.1"/>
    </source>
</evidence>
<proteinExistence type="predicted"/>
<dbReference type="eggNOG" id="arCOG04164">
    <property type="taxonomic scope" value="Archaea"/>
</dbReference>
<keyword evidence="2" id="KW-1185">Reference proteome</keyword>
<dbReference type="HOGENOM" id="CLU_069296_0_0_2"/>
<protein>
    <recommendedName>
        <fullName evidence="3">DUF1152 domain-containing protein</fullName>
    </recommendedName>
</protein>
<dbReference type="STRING" id="1056495.Calag_0987"/>
<accession>L0ACE1</accession>
<name>L0ACE1_CALLD</name>
<dbReference type="KEGG" id="clg:Calag_0987"/>